<evidence type="ECO:0000313" key="3">
    <source>
        <dbReference type="Proteomes" id="UP000563820"/>
    </source>
</evidence>
<accession>A0A7K4MIK5</accession>
<name>A0A7K4MIK5_9ARCH</name>
<evidence type="ECO:0000313" key="2">
    <source>
        <dbReference type="EMBL" id="NWJ28803.1"/>
    </source>
</evidence>
<proteinExistence type="predicted"/>
<gene>
    <name evidence="2" type="ORF">HX848_05400</name>
</gene>
<reference evidence="2 3" key="1">
    <citation type="journal article" date="2019" name="Environ. Microbiol.">
        <title>Genomics insights into ecotype formation of ammonia-oxidizing archaea in the deep ocean.</title>
        <authorList>
            <person name="Wang Y."/>
            <person name="Huang J.M."/>
            <person name="Cui G.J."/>
            <person name="Nunoura T."/>
            <person name="Takaki Y."/>
            <person name="Li W.L."/>
            <person name="Li J."/>
            <person name="Gao Z.M."/>
            <person name="Takai K."/>
            <person name="Zhang A.Q."/>
            <person name="Stepanauskas R."/>
        </authorList>
    </citation>
    <scope>NUCLEOTIDE SEQUENCE [LARGE SCALE GENOMIC DNA]</scope>
    <source>
        <strain evidence="2 3">T1L11</strain>
    </source>
</reference>
<protein>
    <submittedName>
        <fullName evidence="2">Prohibitin family protein</fullName>
    </submittedName>
</protein>
<dbReference type="EMBL" id="JACATE010000008">
    <property type="protein sequence ID" value="NWJ28803.1"/>
    <property type="molecule type" value="Genomic_DNA"/>
</dbReference>
<keyword evidence="1" id="KW-0812">Transmembrane</keyword>
<organism evidence="2 3">
    <name type="scientific">Marine Group I thaumarchaeote</name>
    <dbReference type="NCBI Taxonomy" id="2511932"/>
    <lineage>
        <taxon>Archaea</taxon>
        <taxon>Nitrososphaerota</taxon>
        <taxon>Marine Group I</taxon>
    </lineage>
</organism>
<keyword evidence="1" id="KW-0472">Membrane</keyword>
<feature type="non-terminal residue" evidence="2">
    <location>
        <position position="77"/>
    </location>
</feature>
<feature type="transmembrane region" description="Helical" evidence="1">
    <location>
        <begin position="6"/>
        <end position="28"/>
    </location>
</feature>
<comment type="caution">
    <text evidence="2">The sequence shown here is derived from an EMBL/GenBank/DDBJ whole genome shotgun (WGS) entry which is preliminary data.</text>
</comment>
<sequence length="77" mass="8097">MGAAKGIMIGIVVLIIIGVVAAASIQIVDAGHRGVLLHFSAVDVTNPPLDEGLHFVTPFADSVIQMEVRTLKFVKST</sequence>
<dbReference type="Proteomes" id="UP000563820">
    <property type="component" value="Unassembled WGS sequence"/>
</dbReference>
<evidence type="ECO:0000256" key="1">
    <source>
        <dbReference type="SAM" id="Phobius"/>
    </source>
</evidence>
<keyword evidence="1" id="KW-1133">Transmembrane helix</keyword>
<dbReference type="AlphaFoldDB" id="A0A7K4MIK5"/>